<dbReference type="Proteomes" id="UP000515153">
    <property type="component" value="Unplaced"/>
</dbReference>
<dbReference type="Gene3D" id="3.40.1030.10">
    <property type="entry name" value="Nucleoside phosphorylase/phosphoribosyltransferase catalytic domain"/>
    <property type="match status" value="1"/>
</dbReference>
<feature type="domain" description="Glycosyl transferase family 3 N-terminal" evidence="4">
    <location>
        <begin position="35"/>
        <end position="88"/>
    </location>
</feature>
<evidence type="ECO:0008006" key="7">
    <source>
        <dbReference type="Google" id="ProtNLM"/>
    </source>
</evidence>
<sequence length="425" mass="46111">MVAPNTNGNGADLPKIDIKPLLSRLWPVPKEDINQVSADDIAEAISYFFTDRVSEVQAASLLMCLHFTGFDRRADVMAATAARMRSAAEKIDLTEINRIILDRNLGEGNYQGGLVDIVGTGGDAHNTFNISTTSSIIASSLLMLAKHGNRSSTSKSGSADLLANMKPMPPNMDNVAPTTLSKVYSETNYAFLFAPVFHTGMRYVAPIRKQLPWRTLFNLIGPLSNPIDSGVGSPVLEARVLGVARSELGSVFLEALRMAGVDKAMVICGVEELDEVSCAGPTNVWRLRRRRDGEGNGEAVISEHFYVQPSDFGLSTHPLANVSGNKEPAENAEILTKILRGEMADDDPILEFVLLNTATLFVASGICEADQSNMGHGDDGVVIKERGPGGERWKEGVRRARWALKSGEAWRQWQAFVKVTNGISP</sequence>
<reference evidence="6" key="3">
    <citation type="submission" date="2025-08" db="UniProtKB">
        <authorList>
            <consortium name="RefSeq"/>
        </authorList>
    </citation>
    <scope>IDENTIFICATION</scope>
    <source>
        <strain evidence="6">NI907</strain>
    </source>
</reference>
<dbReference type="SUPFAM" id="SSF52418">
    <property type="entry name" value="Nucleoside phosphorylase/phosphoribosyltransferase catalytic domain"/>
    <property type="match status" value="1"/>
</dbReference>
<evidence type="ECO:0000256" key="2">
    <source>
        <dbReference type="ARBA" id="ARBA00022679"/>
    </source>
</evidence>
<accession>A0A6P8AT79</accession>
<reference evidence="6" key="1">
    <citation type="journal article" date="2019" name="Mol. Biol. Evol.">
        <title>Blast fungal genomes show frequent chromosomal changes, gene gains and losses, and effector gene turnover.</title>
        <authorList>
            <person name="Gomez Luciano L.B."/>
            <person name="Jason Tsai I."/>
            <person name="Chuma I."/>
            <person name="Tosa Y."/>
            <person name="Chen Y.H."/>
            <person name="Li J.Y."/>
            <person name="Li M.Y."/>
            <person name="Jade Lu M.Y."/>
            <person name="Nakayashiki H."/>
            <person name="Li W.H."/>
        </authorList>
    </citation>
    <scope>NUCLEOTIDE SEQUENCE</scope>
    <source>
        <strain evidence="6">NI907</strain>
    </source>
</reference>
<evidence type="ECO:0000259" key="4">
    <source>
        <dbReference type="Pfam" id="PF02885"/>
    </source>
</evidence>
<evidence type="ECO:0000256" key="1">
    <source>
        <dbReference type="ARBA" id="ARBA00022676"/>
    </source>
</evidence>
<dbReference type="GO" id="GO:0004048">
    <property type="term" value="F:anthranilate phosphoribosyltransferase activity"/>
    <property type="evidence" value="ECO:0007669"/>
    <property type="project" value="InterPro"/>
</dbReference>
<keyword evidence="1" id="KW-0328">Glycosyltransferase</keyword>
<keyword evidence="5" id="KW-1185">Reference proteome</keyword>
<organism evidence="5 6">
    <name type="scientific">Pyricularia grisea</name>
    <name type="common">Crabgrass-specific blast fungus</name>
    <name type="synonym">Magnaporthe grisea</name>
    <dbReference type="NCBI Taxonomy" id="148305"/>
    <lineage>
        <taxon>Eukaryota</taxon>
        <taxon>Fungi</taxon>
        <taxon>Dikarya</taxon>
        <taxon>Ascomycota</taxon>
        <taxon>Pezizomycotina</taxon>
        <taxon>Sordariomycetes</taxon>
        <taxon>Sordariomycetidae</taxon>
        <taxon>Magnaporthales</taxon>
        <taxon>Pyriculariaceae</taxon>
        <taxon>Pyricularia</taxon>
    </lineage>
</organism>
<dbReference type="PANTHER" id="PTHR43285:SF2">
    <property type="entry name" value="ANTHRANILATE PHOSPHORIBOSYLTRANSFERASE"/>
    <property type="match status" value="1"/>
</dbReference>
<dbReference type="InterPro" id="IPR005940">
    <property type="entry name" value="Anthranilate_Pribosyl_Tfrase"/>
</dbReference>
<gene>
    <name evidence="6" type="ORF">PgNI_09589</name>
</gene>
<dbReference type="GO" id="GO:0005829">
    <property type="term" value="C:cytosol"/>
    <property type="evidence" value="ECO:0007669"/>
    <property type="project" value="TreeGrafter"/>
</dbReference>
<evidence type="ECO:0000313" key="6">
    <source>
        <dbReference type="RefSeq" id="XP_030978121.1"/>
    </source>
</evidence>
<dbReference type="AlphaFoldDB" id="A0A6P8AT79"/>
<dbReference type="InterPro" id="IPR000312">
    <property type="entry name" value="Glycosyl_Trfase_fam3"/>
</dbReference>
<name>A0A6P8AT79_PYRGI</name>
<proteinExistence type="predicted"/>
<dbReference type="GO" id="GO:0000162">
    <property type="term" value="P:L-tryptophan biosynthetic process"/>
    <property type="evidence" value="ECO:0007669"/>
    <property type="project" value="InterPro"/>
</dbReference>
<dbReference type="Pfam" id="PF00591">
    <property type="entry name" value="Glycos_transf_3"/>
    <property type="match status" value="1"/>
</dbReference>
<protein>
    <recommendedName>
        <fullName evidence="7">Anthranilate phosphoribosyltransferase</fullName>
    </recommendedName>
</protein>
<evidence type="ECO:0000313" key="5">
    <source>
        <dbReference type="Proteomes" id="UP000515153"/>
    </source>
</evidence>
<dbReference type="InterPro" id="IPR035902">
    <property type="entry name" value="Nuc_phospho_transferase"/>
</dbReference>
<dbReference type="KEGG" id="pgri:PgNI_09589"/>
<dbReference type="OrthoDB" id="427800at2759"/>
<evidence type="ECO:0000259" key="3">
    <source>
        <dbReference type="Pfam" id="PF00591"/>
    </source>
</evidence>
<dbReference type="NCBIfam" id="TIGR01245">
    <property type="entry name" value="trpD"/>
    <property type="match status" value="1"/>
</dbReference>
<dbReference type="PANTHER" id="PTHR43285">
    <property type="entry name" value="ANTHRANILATE PHOSPHORIBOSYLTRANSFERASE"/>
    <property type="match status" value="1"/>
</dbReference>
<reference evidence="6" key="2">
    <citation type="submission" date="2019-10" db="EMBL/GenBank/DDBJ databases">
        <authorList>
            <consortium name="NCBI Genome Project"/>
        </authorList>
    </citation>
    <scope>NUCLEOTIDE SEQUENCE</scope>
    <source>
        <strain evidence="6">NI907</strain>
    </source>
</reference>
<dbReference type="RefSeq" id="XP_030978121.1">
    <property type="nucleotide sequence ID" value="XM_031129571.1"/>
</dbReference>
<feature type="domain" description="Glycosyl transferase family 3" evidence="3">
    <location>
        <begin position="113"/>
        <end position="409"/>
    </location>
</feature>
<dbReference type="Pfam" id="PF02885">
    <property type="entry name" value="Glycos_trans_3N"/>
    <property type="match status" value="1"/>
</dbReference>
<dbReference type="GeneID" id="41964479"/>
<dbReference type="InterPro" id="IPR017459">
    <property type="entry name" value="Glycosyl_Trfase_fam3_N_dom"/>
</dbReference>
<keyword evidence="2" id="KW-0808">Transferase</keyword>